<dbReference type="InterPro" id="IPR036909">
    <property type="entry name" value="Cyt_c-like_dom_sf"/>
</dbReference>
<organism evidence="9 10">
    <name type="scientific">Cryomorpha ignava</name>
    <dbReference type="NCBI Taxonomy" id="101383"/>
    <lineage>
        <taxon>Bacteria</taxon>
        <taxon>Pseudomonadati</taxon>
        <taxon>Bacteroidota</taxon>
        <taxon>Flavobacteriia</taxon>
        <taxon>Flavobacteriales</taxon>
        <taxon>Cryomorphaceae</taxon>
        <taxon>Cryomorpha</taxon>
    </lineage>
</organism>
<keyword evidence="10" id="KW-1185">Reference proteome</keyword>
<evidence type="ECO:0000259" key="8">
    <source>
        <dbReference type="PROSITE" id="PS51007"/>
    </source>
</evidence>
<evidence type="ECO:0000256" key="4">
    <source>
        <dbReference type="ARBA" id="ARBA00022729"/>
    </source>
</evidence>
<dbReference type="InterPro" id="IPR009056">
    <property type="entry name" value="Cyt_c-like_dom"/>
</dbReference>
<dbReference type="RefSeq" id="WP_163285561.1">
    <property type="nucleotide sequence ID" value="NZ_JAAGVY010000021.1"/>
</dbReference>
<evidence type="ECO:0000256" key="2">
    <source>
        <dbReference type="ARBA" id="ARBA00022617"/>
    </source>
</evidence>
<dbReference type="Gene3D" id="1.20.1420.20">
    <property type="entry name" value="M75 peptidase, HXXE motif"/>
    <property type="match status" value="1"/>
</dbReference>
<dbReference type="GO" id="GO:0020037">
    <property type="term" value="F:heme binding"/>
    <property type="evidence" value="ECO:0007669"/>
    <property type="project" value="InterPro"/>
</dbReference>
<dbReference type="Gene3D" id="1.10.760.10">
    <property type="entry name" value="Cytochrome c-like domain"/>
    <property type="match status" value="2"/>
</dbReference>
<keyword evidence="2 7" id="KW-0349">Heme</keyword>
<dbReference type="PANTHER" id="PTHR30600:SF10">
    <property type="entry name" value="BLL6722 PROTEIN"/>
    <property type="match status" value="1"/>
</dbReference>
<keyword evidence="9" id="KW-0575">Peroxidase</keyword>
<evidence type="ECO:0000313" key="10">
    <source>
        <dbReference type="Proteomes" id="UP000486602"/>
    </source>
</evidence>
<accession>A0A7K3WRM0</accession>
<dbReference type="GO" id="GO:0046872">
    <property type="term" value="F:metal ion binding"/>
    <property type="evidence" value="ECO:0007669"/>
    <property type="project" value="UniProtKB-KW"/>
</dbReference>
<sequence length="609" mass="68624">MQFKTNKGGVILLIAVVVISALLSSFNFTTDKRLVDQYSNNLDKSFLQLKRTAAQYRVGQSTEAKLVKAINEARNEYKRVEFILNYYYPDYTESNLNGAPLFHISREGSRASVHPPEGLQYLDELIYDNPGKHAIEIDQLAGNLQNAFAKVKSDLDSKSIPEGELISAMRQELIAIVTLGITGFDTPGSLRGIEESKYALFSLKTFSTDYFEEDSKEIVQRLQGAMAYLDKNSDFETFDRLVFIREHIDPTYALLRDLAFDRDILLQENHGAWNQNSSSIFAKDFLDPYYFTELTRKDDSPEIKLLGKKLFYDASLSTSGSLSCGSCHKPELAFTDGAAKSVSNVEGKTVQRNAPTLLNAVYADRYFYDLRAFTLEQQAEHVIFNEEEFDSAYSQIIESLKADKTYKSLFKTAFKSADLTRERLIRSLTSYVLSLQSFNSPFDKYMRKESELLSAEAKNGFNLFMGKAACGTCHFAPTFSGLVPPHFQKTESEILGVMQKPNQKVIDPDNGRNNNGINNEEAWIYNKSFKTVTVRNIELTAPYFHNGAYGTLNEVIEFYENGGAYGVGFSESDLPNQTLSGDHLNLTESEKKNIITFLKSLTDNTAATY</sequence>
<evidence type="ECO:0000256" key="3">
    <source>
        <dbReference type="ARBA" id="ARBA00022723"/>
    </source>
</evidence>
<keyword evidence="4" id="KW-0732">Signal</keyword>
<keyword evidence="3 7" id="KW-0479">Metal-binding</keyword>
<dbReference type="InterPro" id="IPR051395">
    <property type="entry name" value="Cytochrome_c_Peroxidase/MauG"/>
</dbReference>
<gene>
    <name evidence="9" type="ORF">G3O08_11700</name>
</gene>
<evidence type="ECO:0000313" key="9">
    <source>
        <dbReference type="EMBL" id="NEN24166.1"/>
    </source>
</evidence>
<dbReference type="AlphaFoldDB" id="A0A7K3WRM0"/>
<dbReference type="InterPro" id="IPR038352">
    <property type="entry name" value="Imelysin_sf"/>
</dbReference>
<comment type="caution">
    <text evidence="9">The sequence shown here is derived from an EMBL/GenBank/DDBJ whole genome shotgun (WGS) entry which is preliminary data.</text>
</comment>
<comment type="subcellular location">
    <subcellularLocation>
        <location evidence="1">Cell envelope</location>
    </subcellularLocation>
</comment>
<keyword evidence="6 7" id="KW-0408">Iron</keyword>
<dbReference type="InterPro" id="IPR004852">
    <property type="entry name" value="Di-haem_cyt_c_peroxidsae"/>
</dbReference>
<evidence type="ECO:0000256" key="6">
    <source>
        <dbReference type="ARBA" id="ARBA00023004"/>
    </source>
</evidence>
<reference evidence="9 10" key="1">
    <citation type="submission" date="2020-02" db="EMBL/GenBank/DDBJ databases">
        <title>Out from the shadows clarifying the taxonomy of the family Cryomorphaceae and related taxa by utilizing the GTDB taxonomic framework.</title>
        <authorList>
            <person name="Bowman J.P."/>
        </authorList>
    </citation>
    <scope>NUCLEOTIDE SEQUENCE [LARGE SCALE GENOMIC DNA]</scope>
    <source>
        <strain evidence="9 10">QSSC 1-22</strain>
    </source>
</reference>
<keyword evidence="5" id="KW-0560">Oxidoreductase</keyword>
<dbReference type="GO" id="GO:0030313">
    <property type="term" value="C:cell envelope"/>
    <property type="evidence" value="ECO:0007669"/>
    <property type="project" value="UniProtKB-SubCell"/>
</dbReference>
<dbReference type="PROSITE" id="PS51007">
    <property type="entry name" value="CYTC"/>
    <property type="match status" value="1"/>
</dbReference>
<evidence type="ECO:0000256" key="1">
    <source>
        <dbReference type="ARBA" id="ARBA00004196"/>
    </source>
</evidence>
<dbReference type="GO" id="GO:0004130">
    <property type="term" value="F:cytochrome-c peroxidase activity"/>
    <property type="evidence" value="ECO:0007669"/>
    <property type="project" value="TreeGrafter"/>
</dbReference>
<dbReference type="SUPFAM" id="SSF46626">
    <property type="entry name" value="Cytochrome c"/>
    <property type="match status" value="2"/>
</dbReference>
<protein>
    <submittedName>
        <fullName evidence="9">Cytochrome-c peroxidase</fullName>
    </submittedName>
</protein>
<dbReference type="PANTHER" id="PTHR30600">
    <property type="entry name" value="CYTOCHROME C PEROXIDASE-RELATED"/>
    <property type="match status" value="1"/>
</dbReference>
<evidence type="ECO:0000256" key="7">
    <source>
        <dbReference type="PROSITE-ProRule" id="PRU00433"/>
    </source>
</evidence>
<evidence type="ECO:0000256" key="5">
    <source>
        <dbReference type="ARBA" id="ARBA00023002"/>
    </source>
</evidence>
<proteinExistence type="predicted"/>
<dbReference type="Pfam" id="PF03150">
    <property type="entry name" value="CCP_MauG"/>
    <property type="match status" value="1"/>
</dbReference>
<dbReference type="EMBL" id="JAAGVY010000021">
    <property type="protein sequence ID" value="NEN24166.1"/>
    <property type="molecule type" value="Genomic_DNA"/>
</dbReference>
<dbReference type="Proteomes" id="UP000486602">
    <property type="component" value="Unassembled WGS sequence"/>
</dbReference>
<feature type="domain" description="Cytochrome c" evidence="8">
    <location>
        <begin position="455"/>
        <end position="602"/>
    </location>
</feature>
<dbReference type="GO" id="GO:0009055">
    <property type="term" value="F:electron transfer activity"/>
    <property type="evidence" value="ECO:0007669"/>
    <property type="project" value="InterPro"/>
</dbReference>
<name>A0A7K3WRM0_9FLAO</name>